<feature type="transmembrane region" description="Helical" evidence="7">
    <location>
        <begin position="278"/>
        <end position="302"/>
    </location>
</feature>
<reference evidence="8 9" key="1">
    <citation type="journal article" date="2024" name="J. Plant Pathol.">
        <title>Sequence and assembly of the genome of Seiridium unicorne, isolate CBS 538.82, causal agent of cypress canker disease.</title>
        <authorList>
            <person name="Scali E."/>
            <person name="Rocca G.D."/>
            <person name="Danti R."/>
            <person name="Garbelotto M."/>
            <person name="Barberini S."/>
            <person name="Baroncelli R."/>
            <person name="Emiliani G."/>
        </authorList>
    </citation>
    <scope>NUCLEOTIDE SEQUENCE [LARGE SCALE GENOMIC DNA]</scope>
    <source>
        <strain evidence="8 9">BM-138-508</strain>
    </source>
</reference>
<evidence type="ECO:0000313" key="8">
    <source>
        <dbReference type="EMBL" id="KAK9414014.1"/>
    </source>
</evidence>
<dbReference type="Gene3D" id="1.10.4160.10">
    <property type="entry name" value="Hydantoin permease"/>
    <property type="match status" value="1"/>
</dbReference>
<name>A0ABR2UI36_9PEZI</name>
<evidence type="ECO:0000313" key="9">
    <source>
        <dbReference type="Proteomes" id="UP001408356"/>
    </source>
</evidence>
<comment type="subcellular location">
    <subcellularLocation>
        <location evidence="1">Membrane</location>
        <topology evidence="1">Multi-pass membrane protein</topology>
    </subcellularLocation>
</comment>
<feature type="transmembrane region" description="Helical" evidence="7">
    <location>
        <begin position="438"/>
        <end position="460"/>
    </location>
</feature>
<feature type="transmembrane region" description="Helical" evidence="7">
    <location>
        <begin position="246"/>
        <end position="266"/>
    </location>
</feature>
<proteinExistence type="inferred from homology"/>
<keyword evidence="4 7" id="KW-1133">Transmembrane helix</keyword>
<dbReference type="InterPro" id="IPR045225">
    <property type="entry name" value="Uracil/uridine/allantoin_perm"/>
</dbReference>
<dbReference type="InterPro" id="IPR001248">
    <property type="entry name" value="Pur-cyt_permease"/>
</dbReference>
<feature type="transmembrane region" description="Helical" evidence="7">
    <location>
        <begin position="397"/>
        <end position="417"/>
    </location>
</feature>
<keyword evidence="5 7" id="KW-0472">Membrane</keyword>
<evidence type="ECO:0000256" key="6">
    <source>
        <dbReference type="SAM" id="MobiDB-lite"/>
    </source>
</evidence>
<feature type="transmembrane region" description="Helical" evidence="7">
    <location>
        <begin position="480"/>
        <end position="499"/>
    </location>
</feature>
<organism evidence="8 9">
    <name type="scientific">Seiridium unicorne</name>
    <dbReference type="NCBI Taxonomy" id="138068"/>
    <lineage>
        <taxon>Eukaryota</taxon>
        <taxon>Fungi</taxon>
        <taxon>Dikarya</taxon>
        <taxon>Ascomycota</taxon>
        <taxon>Pezizomycotina</taxon>
        <taxon>Sordariomycetes</taxon>
        <taxon>Xylariomycetidae</taxon>
        <taxon>Amphisphaeriales</taxon>
        <taxon>Sporocadaceae</taxon>
        <taxon>Seiridium</taxon>
    </lineage>
</organism>
<keyword evidence="9" id="KW-1185">Reference proteome</keyword>
<dbReference type="Proteomes" id="UP001408356">
    <property type="component" value="Unassembled WGS sequence"/>
</dbReference>
<feature type="transmembrane region" description="Helical" evidence="7">
    <location>
        <begin position="83"/>
        <end position="104"/>
    </location>
</feature>
<protein>
    <recommendedName>
        <fullName evidence="10">Allantoin permease</fullName>
    </recommendedName>
</protein>
<evidence type="ECO:0000256" key="5">
    <source>
        <dbReference type="ARBA" id="ARBA00023136"/>
    </source>
</evidence>
<dbReference type="PANTHER" id="PTHR30618">
    <property type="entry name" value="NCS1 FAMILY PURINE/PYRIMIDINE TRANSPORTER"/>
    <property type="match status" value="1"/>
</dbReference>
<comment type="caution">
    <text evidence="8">The sequence shown here is derived from an EMBL/GenBank/DDBJ whole genome shotgun (WGS) entry which is preliminary data.</text>
</comment>
<sequence>MRLMHDVQPRQWFTRDYWRLHVTRASYATRDGWSNEDVDVVSRDKRTWRAIDYLWLWLSDGANVGTMQQAGSIVSLGLSWREAAVAIAIGNIIIAVAVTLNGAIGSRHHIPFSIASRASMGFYFSYFAVASRLVLGLLYFGINTYIGASCMLIMLEAIWPSLRTYPNLLPTSASVASNKLIAYFVFWVLQFPLLLIHPRKMRWLFFVKSIFAVIAAFAMLGWAVRIGGSGPVFGQATKLEGTAKSWAYLSGINIAISGKTTLAINMSDLTRYAKQPSAAYWQMLFIPVVYWIFSFIGIVIASAGQSIYGTLYWDPTAIIALWTNRAAAFFCAFAFGLATLGTNISTNSIATSNDLAFLAPKWFNLRRGAVMTAFVGGWATCPWKIQASATSLTTFLSGYVIVLAPLIAIMVTDYWIIRGRRLDVAALYQNHEIYRYRGGFNWRAVATLVVVVPVNLPGLIHAINSGVSVSSGYANFYRGSWLTSTFMAATVYLGLSLAFRPRSSLVEASSDEAGDGSSGVEEDGAMASASNEKQKQKQEKDVEVV</sequence>
<feature type="transmembrane region" description="Helical" evidence="7">
    <location>
        <begin position="322"/>
        <end position="344"/>
    </location>
</feature>
<feature type="transmembrane region" description="Helical" evidence="7">
    <location>
        <begin position="180"/>
        <end position="196"/>
    </location>
</feature>
<feature type="region of interest" description="Disordered" evidence="6">
    <location>
        <begin position="508"/>
        <end position="545"/>
    </location>
</feature>
<evidence type="ECO:0000256" key="3">
    <source>
        <dbReference type="ARBA" id="ARBA00022692"/>
    </source>
</evidence>
<evidence type="ECO:0000256" key="7">
    <source>
        <dbReference type="SAM" id="Phobius"/>
    </source>
</evidence>
<dbReference type="EMBL" id="JARVKF010000431">
    <property type="protein sequence ID" value="KAK9414014.1"/>
    <property type="molecule type" value="Genomic_DNA"/>
</dbReference>
<comment type="similarity">
    <text evidence="2">Belongs to the purine-cytosine permease (2.A.39) family.</text>
</comment>
<evidence type="ECO:0000256" key="1">
    <source>
        <dbReference type="ARBA" id="ARBA00004141"/>
    </source>
</evidence>
<dbReference type="Pfam" id="PF02133">
    <property type="entry name" value="Transp_cyt_pur"/>
    <property type="match status" value="1"/>
</dbReference>
<feature type="transmembrane region" description="Helical" evidence="7">
    <location>
        <begin position="136"/>
        <end position="160"/>
    </location>
</feature>
<feature type="transmembrane region" description="Helical" evidence="7">
    <location>
        <begin position="203"/>
        <end position="226"/>
    </location>
</feature>
<feature type="compositionally biased region" description="Acidic residues" evidence="6">
    <location>
        <begin position="509"/>
        <end position="524"/>
    </location>
</feature>
<evidence type="ECO:0008006" key="10">
    <source>
        <dbReference type="Google" id="ProtNLM"/>
    </source>
</evidence>
<evidence type="ECO:0000256" key="4">
    <source>
        <dbReference type="ARBA" id="ARBA00022989"/>
    </source>
</evidence>
<keyword evidence="3 7" id="KW-0812">Transmembrane</keyword>
<dbReference type="PANTHER" id="PTHR30618:SF0">
    <property type="entry name" value="PURINE-URACIL PERMEASE NCS1"/>
    <property type="match status" value="1"/>
</dbReference>
<accession>A0ABR2UI36</accession>
<feature type="transmembrane region" description="Helical" evidence="7">
    <location>
        <begin position="365"/>
        <end position="385"/>
    </location>
</feature>
<gene>
    <name evidence="8" type="ORF">SUNI508_11466</name>
</gene>
<feature type="compositionally biased region" description="Basic and acidic residues" evidence="6">
    <location>
        <begin position="532"/>
        <end position="545"/>
    </location>
</feature>
<evidence type="ECO:0000256" key="2">
    <source>
        <dbReference type="ARBA" id="ARBA00008974"/>
    </source>
</evidence>